<sequence>MTVETIVIGTAVAVNIITVVGVAMKLSARFTKVEVLLNHVIENDLHSIRSEISALREFIINHITKSNPSP</sequence>
<dbReference type="AlphaFoldDB" id="A0A0F9RCY4"/>
<evidence type="ECO:0000313" key="2">
    <source>
        <dbReference type="EMBL" id="KKN54395.1"/>
    </source>
</evidence>
<keyword evidence="1" id="KW-0472">Membrane</keyword>
<protein>
    <submittedName>
        <fullName evidence="2">Uncharacterized protein</fullName>
    </submittedName>
</protein>
<reference evidence="2" key="1">
    <citation type="journal article" date="2015" name="Nature">
        <title>Complex archaea that bridge the gap between prokaryotes and eukaryotes.</title>
        <authorList>
            <person name="Spang A."/>
            <person name="Saw J.H."/>
            <person name="Jorgensen S.L."/>
            <person name="Zaremba-Niedzwiedzka K."/>
            <person name="Martijn J."/>
            <person name="Lind A.E."/>
            <person name="van Eijk R."/>
            <person name="Schleper C."/>
            <person name="Guy L."/>
            <person name="Ettema T.J."/>
        </authorList>
    </citation>
    <scope>NUCLEOTIDE SEQUENCE</scope>
</reference>
<keyword evidence="1" id="KW-1133">Transmembrane helix</keyword>
<feature type="transmembrane region" description="Helical" evidence="1">
    <location>
        <begin position="6"/>
        <end position="24"/>
    </location>
</feature>
<evidence type="ECO:0000256" key="1">
    <source>
        <dbReference type="SAM" id="Phobius"/>
    </source>
</evidence>
<name>A0A0F9RCY4_9ZZZZ</name>
<dbReference type="EMBL" id="LAZR01000931">
    <property type="protein sequence ID" value="KKN54395.1"/>
    <property type="molecule type" value="Genomic_DNA"/>
</dbReference>
<keyword evidence="1" id="KW-0812">Transmembrane</keyword>
<accession>A0A0F9RCY4</accession>
<comment type="caution">
    <text evidence="2">The sequence shown here is derived from an EMBL/GenBank/DDBJ whole genome shotgun (WGS) entry which is preliminary data.</text>
</comment>
<gene>
    <name evidence="2" type="ORF">LCGC14_0592930</name>
</gene>
<organism evidence="2">
    <name type="scientific">marine sediment metagenome</name>
    <dbReference type="NCBI Taxonomy" id="412755"/>
    <lineage>
        <taxon>unclassified sequences</taxon>
        <taxon>metagenomes</taxon>
        <taxon>ecological metagenomes</taxon>
    </lineage>
</organism>
<proteinExistence type="predicted"/>